<dbReference type="InterPro" id="IPR006175">
    <property type="entry name" value="YjgF/YER057c/UK114"/>
</dbReference>
<gene>
    <name evidence="2" type="ORF">BO99DRAFT_415006</name>
</gene>
<protein>
    <submittedName>
        <fullName evidence="2">YjgF-like protein</fullName>
    </submittedName>
</protein>
<reference evidence="2 3" key="1">
    <citation type="submission" date="2018-02" db="EMBL/GenBank/DDBJ databases">
        <title>The genomes of Aspergillus section Nigri reveals drivers in fungal speciation.</title>
        <authorList>
            <consortium name="DOE Joint Genome Institute"/>
            <person name="Vesth T.C."/>
            <person name="Nybo J."/>
            <person name="Theobald S."/>
            <person name="Brandl J."/>
            <person name="Frisvad J.C."/>
            <person name="Nielsen K.F."/>
            <person name="Lyhne E.K."/>
            <person name="Kogle M.E."/>
            <person name="Kuo A."/>
            <person name="Riley R."/>
            <person name="Clum A."/>
            <person name="Nolan M."/>
            <person name="Lipzen A."/>
            <person name="Salamov A."/>
            <person name="Henrissat B."/>
            <person name="Wiebenga A."/>
            <person name="De vries R.P."/>
            <person name="Grigoriev I.V."/>
            <person name="Mortensen U.H."/>
            <person name="Andersen M.R."/>
            <person name="Baker S.E."/>
        </authorList>
    </citation>
    <scope>NUCLEOTIDE SEQUENCE [LARGE SCALE GENOMIC DNA]</scope>
    <source>
        <strain evidence="2 3">CBS 115571</strain>
    </source>
</reference>
<evidence type="ECO:0000313" key="2">
    <source>
        <dbReference type="EMBL" id="PYI16621.1"/>
    </source>
</evidence>
<dbReference type="GO" id="GO:0019239">
    <property type="term" value="F:deaminase activity"/>
    <property type="evidence" value="ECO:0007669"/>
    <property type="project" value="TreeGrafter"/>
</dbReference>
<dbReference type="Pfam" id="PF01042">
    <property type="entry name" value="Ribonuc_L-PSP"/>
    <property type="match status" value="1"/>
</dbReference>
<proteinExistence type="inferred from homology"/>
<dbReference type="Proteomes" id="UP000249829">
    <property type="component" value="Unassembled WGS sequence"/>
</dbReference>
<dbReference type="PANTHER" id="PTHR11803:SF58">
    <property type="entry name" value="PROTEIN HMF1-RELATED"/>
    <property type="match status" value="1"/>
</dbReference>
<dbReference type="AlphaFoldDB" id="A0A2V5GZI2"/>
<dbReference type="PANTHER" id="PTHR11803">
    <property type="entry name" value="2-IMINOBUTANOATE/2-IMINOPROPANOATE DEAMINASE RIDA"/>
    <property type="match status" value="1"/>
</dbReference>
<sequence>MSTQSIIYQNLPGPVGDCLKPTSLSTTATVPVSRTTSLVFTTGHIGLDLATGSLVNTTVTAEFNAIFDCLDAALKHAGVARGLHQAYRVVSYLTSPEHEAEMHRVFQQRVPGHTPTWCTVIVKEINVPGMRAEIAAEAALFHS</sequence>
<dbReference type="EMBL" id="KZ825167">
    <property type="protein sequence ID" value="PYI16621.1"/>
    <property type="molecule type" value="Genomic_DNA"/>
</dbReference>
<dbReference type="GO" id="GO:0005829">
    <property type="term" value="C:cytosol"/>
    <property type="evidence" value="ECO:0007669"/>
    <property type="project" value="TreeGrafter"/>
</dbReference>
<evidence type="ECO:0000256" key="1">
    <source>
        <dbReference type="ARBA" id="ARBA00010552"/>
    </source>
</evidence>
<comment type="similarity">
    <text evidence="1">Belongs to the RutC family.</text>
</comment>
<dbReference type="Gene3D" id="3.30.1330.40">
    <property type="entry name" value="RutC-like"/>
    <property type="match status" value="1"/>
</dbReference>
<dbReference type="InterPro" id="IPR035959">
    <property type="entry name" value="RutC-like_sf"/>
</dbReference>
<accession>A0A2V5GZI2</accession>
<keyword evidence="3" id="KW-1185">Reference proteome</keyword>
<name>A0A2V5GZI2_ASPV1</name>
<dbReference type="OMA" id="GMHVEVQ"/>
<dbReference type="SUPFAM" id="SSF55298">
    <property type="entry name" value="YjgF-like"/>
    <property type="match status" value="1"/>
</dbReference>
<organism evidence="2 3">
    <name type="scientific">Aspergillus violaceofuscus (strain CBS 115571)</name>
    <dbReference type="NCBI Taxonomy" id="1450538"/>
    <lineage>
        <taxon>Eukaryota</taxon>
        <taxon>Fungi</taxon>
        <taxon>Dikarya</taxon>
        <taxon>Ascomycota</taxon>
        <taxon>Pezizomycotina</taxon>
        <taxon>Eurotiomycetes</taxon>
        <taxon>Eurotiomycetidae</taxon>
        <taxon>Eurotiales</taxon>
        <taxon>Aspergillaceae</taxon>
        <taxon>Aspergillus</taxon>
    </lineage>
</organism>
<evidence type="ECO:0000313" key="3">
    <source>
        <dbReference type="Proteomes" id="UP000249829"/>
    </source>
</evidence>